<gene>
    <name evidence="4" type="ORF">SCF082_LOCUS18381</name>
</gene>
<dbReference type="Pfam" id="PF02010">
    <property type="entry name" value="REJ"/>
    <property type="match status" value="1"/>
</dbReference>
<feature type="transmembrane region" description="Helical" evidence="2">
    <location>
        <begin position="989"/>
        <end position="1013"/>
    </location>
</feature>
<feature type="region of interest" description="Disordered" evidence="1">
    <location>
        <begin position="1028"/>
        <end position="1065"/>
    </location>
</feature>
<keyword evidence="5" id="KW-1185">Reference proteome</keyword>
<evidence type="ECO:0000259" key="3">
    <source>
        <dbReference type="Pfam" id="PF02010"/>
    </source>
</evidence>
<protein>
    <recommendedName>
        <fullName evidence="3">PKD/REJ-like domain-containing protein</fullName>
    </recommendedName>
</protein>
<evidence type="ECO:0000256" key="1">
    <source>
        <dbReference type="SAM" id="MobiDB-lite"/>
    </source>
</evidence>
<proteinExistence type="predicted"/>
<dbReference type="InterPro" id="IPR002859">
    <property type="entry name" value="PKD/REJ-like"/>
</dbReference>
<keyword evidence="2" id="KW-0812">Transmembrane</keyword>
<feature type="compositionally biased region" description="Basic and acidic residues" evidence="1">
    <location>
        <begin position="1029"/>
        <end position="1043"/>
    </location>
</feature>
<keyword evidence="2" id="KW-1133">Transmembrane helix</keyword>
<accession>A0ABP0KNN7</accession>
<name>A0ABP0KNN7_9DINO</name>
<dbReference type="EMBL" id="CAXAMM010012270">
    <property type="protein sequence ID" value="CAK9028483.1"/>
    <property type="molecule type" value="Genomic_DNA"/>
</dbReference>
<feature type="domain" description="PKD/REJ-like" evidence="3">
    <location>
        <begin position="367"/>
        <end position="631"/>
    </location>
</feature>
<reference evidence="4 5" key="1">
    <citation type="submission" date="2024-02" db="EMBL/GenBank/DDBJ databases">
        <authorList>
            <person name="Chen Y."/>
            <person name="Shah S."/>
            <person name="Dougan E. K."/>
            <person name="Thang M."/>
            <person name="Chan C."/>
        </authorList>
    </citation>
    <scope>NUCLEOTIDE SEQUENCE [LARGE SCALE GENOMIC DNA]</scope>
</reference>
<evidence type="ECO:0000313" key="5">
    <source>
        <dbReference type="Proteomes" id="UP001642464"/>
    </source>
</evidence>
<keyword evidence="2" id="KW-0472">Membrane</keyword>
<evidence type="ECO:0000256" key="2">
    <source>
        <dbReference type="SAM" id="Phobius"/>
    </source>
</evidence>
<dbReference type="Proteomes" id="UP001642464">
    <property type="component" value="Unassembled WGS sequence"/>
</dbReference>
<organism evidence="4 5">
    <name type="scientific">Durusdinium trenchii</name>
    <dbReference type="NCBI Taxonomy" id="1381693"/>
    <lineage>
        <taxon>Eukaryota</taxon>
        <taxon>Sar</taxon>
        <taxon>Alveolata</taxon>
        <taxon>Dinophyceae</taxon>
        <taxon>Suessiales</taxon>
        <taxon>Symbiodiniaceae</taxon>
        <taxon>Durusdinium</taxon>
    </lineage>
</organism>
<evidence type="ECO:0000313" key="4">
    <source>
        <dbReference type="EMBL" id="CAK9028483.1"/>
    </source>
</evidence>
<comment type="caution">
    <text evidence="4">The sequence shown here is derived from an EMBL/GenBank/DDBJ whole genome shotgun (WGS) entry which is preliminary data.</text>
</comment>
<sequence>MMAALGFPRLCKWSQDFGPDGRGLRYNATLLLGETLFIEGTLVPAGNMAWPGPPQLNSTLFTRQDFVISGTDLSANARVTRSCSWLYFTSQNLTGDAGRPFRANWTFGPQTPEPMRTSLEEVLVNATQLDLLELVISPAQFNAAVDAVAQQVGEMDIMRLEIVVTISNWLGESTSDSASTWVQLDQAPQVVPVGDTNVQIYNREEVEYNMQTELREDFTCSDASRYNRRIAVDWEYSGSNTSGWVKLTDVPGLVDTAFSPFTLGFAAFSFEPDSYHYFRATAYFQGLDPSIVENTQVLLYGLYVKPRTDGAAKLTHKMRPRVCKLLDSSMAEFRIPGAILQDWVAVRVCAECRMALVWRSFETEAEAASASITVLLSASAPPPVVITTPWLNGSGVSTEMGWSTGPMANIIGSSTCPIPPVSDFRWTLVSSAGVILSVYVPEGSWNETYASLTLSSSTFDGSQLTVGELYQYVLMLGLQDNTITLLDGNVVGSLTSAEAAGAFIVRSSPFLADGPPRDGQVVADPPEGFAVETKFKLNALDWVDESVSELQYAFYQFTQEQLNSLTAPWDLPAAVTALEWDNSSSSSYWVNLGGVLLQDWSKSASCETILPIGDLITILRVRDHFGAMAVVGVQGPTVTAPIGGVEPALATAALGSAVALNEANSILNAVAAVSSVSVAGSAEESRAVVSASMTALEAAADLAPPDSSTLQKVGGVIAAALSSGSAGTQDKSTLSRASAVLDTVLSTASAATAVVDEDAGNAMLGSLLTITTANSDGGGDAAASASVTAKALNLVSKLGQVMMNSLPANGTQAITSVDASGRGTESRLAKVSAADAARSGLSSPGANVPSAALGGSRRLQECNDVGLQFTQWFASNPYSWANASFGINSEIANNATVSVLELSRCGVVVDFGSSVEVTVALPERDAQVDETPTCVIFDQGAQEWVRDNISLTSANRETMTATCSTTSSGTYAVYYRHTPLVEQQSISTLVAVAFTIPVVLVASAFAGGAIYLMRKRAIDQRRRKNKAKVYPETEKDESLKEVVTEEPPGGEVSEGDADAVHAEWF</sequence>